<keyword evidence="8" id="KW-0804">Transcription</keyword>
<feature type="compositionally biased region" description="Basic and acidic residues" evidence="11">
    <location>
        <begin position="135"/>
        <end position="146"/>
    </location>
</feature>
<keyword evidence="7" id="KW-0238">DNA-binding</keyword>
<accession>A0ABN9DH19</accession>
<protein>
    <recommendedName>
        <fullName evidence="16">Zinc finger and BTB domain-containing protein 24</fullName>
    </recommendedName>
</protein>
<dbReference type="Pfam" id="PF00651">
    <property type="entry name" value="BTB"/>
    <property type="match status" value="1"/>
</dbReference>
<dbReference type="SMART" id="SM00355">
    <property type="entry name" value="ZnF_C2H2"/>
    <property type="match status" value="8"/>
</dbReference>
<feature type="domain" description="C2H2-type" evidence="13">
    <location>
        <begin position="415"/>
        <end position="442"/>
    </location>
</feature>
<dbReference type="EMBL" id="CATNWA010014448">
    <property type="protein sequence ID" value="CAI9571883.1"/>
    <property type="molecule type" value="Genomic_DNA"/>
</dbReference>
<keyword evidence="4 10" id="KW-0863">Zinc-finger</keyword>
<feature type="domain" description="C2H2-type" evidence="13">
    <location>
        <begin position="387"/>
        <end position="414"/>
    </location>
</feature>
<dbReference type="Gene3D" id="3.30.160.60">
    <property type="entry name" value="Classic Zinc Finger"/>
    <property type="match status" value="8"/>
</dbReference>
<reference evidence="14" key="1">
    <citation type="submission" date="2023-05" db="EMBL/GenBank/DDBJ databases">
        <authorList>
            <person name="Stuckert A."/>
        </authorList>
    </citation>
    <scope>NUCLEOTIDE SEQUENCE</scope>
</reference>
<dbReference type="InterPro" id="IPR013087">
    <property type="entry name" value="Znf_C2H2_type"/>
</dbReference>
<feature type="domain" description="C2H2-type" evidence="13">
    <location>
        <begin position="359"/>
        <end position="386"/>
    </location>
</feature>
<comment type="subcellular location">
    <subcellularLocation>
        <location evidence="1">Nucleus</location>
    </subcellularLocation>
</comment>
<dbReference type="Pfam" id="PF12874">
    <property type="entry name" value="zf-met"/>
    <property type="match status" value="1"/>
</dbReference>
<keyword evidence="5" id="KW-0862">Zinc</keyword>
<feature type="domain" description="C2H2-type" evidence="13">
    <location>
        <begin position="275"/>
        <end position="302"/>
    </location>
</feature>
<keyword evidence="2" id="KW-0479">Metal-binding</keyword>
<evidence type="ECO:0000256" key="1">
    <source>
        <dbReference type="ARBA" id="ARBA00004123"/>
    </source>
</evidence>
<feature type="domain" description="C2H2-type" evidence="13">
    <location>
        <begin position="331"/>
        <end position="358"/>
    </location>
</feature>
<dbReference type="PROSITE" id="PS00028">
    <property type="entry name" value="ZINC_FINGER_C2H2_1"/>
    <property type="match status" value="8"/>
</dbReference>
<dbReference type="PANTHER" id="PTHR46105">
    <property type="entry name" value="AGAP004733-PA"/>
    <property type="match status" value="1"/>
</dbReference>
<evidence type="ECO:0000256" key="7">
    <source>
        <dbReference type="ARBA" id="ARBA00023125"/>
    </source>
</evidence>
<evidence type="ECO:0000256" key="4">
    <source>
        <dbReference type="ARBA" id="ARBA00022771"/>
    </source>
</evidence>
<organism evidence="14 15">
    <name type="scientific">Staurois parvus</name>
    <dbReference type="NCBI Taxonomy" id="386267"/>
    <lineage>
        <taxon>Eukaryota</taxon>
        <taxon>Metazoa</taxon>
        <taxon>Chordata</taxon>
        <taxon>Craniata</taxon>
        <taxon>Vertebrata</taxon>
        <taxon>Euteleostomi</taxon>
        <taxon>Amphibia</taxon>
        <taxon>Batrachia</taxon>
        <taxon>Anura</taxon>
        <taxon>Neobatrachia</taxon>
        <taxon>Ranoidea</taxon>
        <taxon>Ranidae</taxon>
        <taxon>Staurois</taxon>
    </lineage>
</organism>
<evidence type="ECO:0000256" key="9">
    <source>
        <dbReference type="ARBA" id="ARBA00023242"/>
    </source>
</evidence>
<keyword evidence="3" id="KW-0677">Repeat</keyword>
<dbReference type="PROSITE" id="PS50097">
    <property type="entry name" value="BTB"/>
    <property type="match status" value="1"/>
</dbReference>
<evidence type="ECO:0008006" key="16">
    <source>
        <dbReference type="Google" id="ProtNLM"/>
    </source>
</evidence>
<sequence length="709" mass="79638">MEEASTSHPEAAPGVQITIQCRAHMDSVLSCLAEQRKKNFLCDITVIVEGVQFRAHKALLAASSEYFSIMFADEGDVGQSVYVMEGVVAEIFEMLLQFIYTGNVNASEKCLQQVVASAHVLKVDSLVKAYTDYQEGKNQDNLHPDESDNAIAESDIPKRKRGRPKKPPAEGKTNEDGNLVVQPETEGDITENGNEKSVLVESVLNEEEVVTDYAAEVTCDLNPRIVEGQGFFKRHSKRKAQRPVKLQDYRLTEENDEHEAGKQNIKKKKQSSSEYQCKDCGKVFKYRHFLAIHRRTHTGERPFRCAECGKGFSQKHSLQAHERAHTGERPYNCTVCNKSLATRNSLMEHMNLHEGKKSFTCDQCGKIFSQRKQLKSHYRVHSGRGLPECNVCQRKFMDAAQLKKHLRSHTGERPYTCEICGKSFTAKTSLQTHIRIHRGEKPHCCNICGKAFTDASARRRHSVLHTGKKPFSCPQCDLQFSRMDNLKTHIKTHNKVKQTQDTTSTGSTDETRTILQLQQYQLAASNGQEIQLLVTDSVHNLNFMSSHGPGLSIVTTDEPHSITDQTNLALITHQPPPLHGLSVSQQQQQVQSIQNIELMESRVQTVLQEPMHVITLSKETLDQLQGRTHEIHLTQTDRQTALTHVQAHPSQSILSQNVRVSDHLQQTINVNPVPQPVPGPQIPTQTFQIQADAVSFINTTLDTTNSTPV</sequence>
<feature type="domain" description="C2H2-type" evidence="13">
    <location>
        <begin position="443"/>
        <end position="470"/>
    </location>
</feature>
<dbReference type="InterPro" id="IPR050457">
    <property type="entry name" value="ZnFinger_BTB_dom_contain"/>
</dbReference>
<evidence type="ECO:0000256" key="5">
    <source>
        <dbReference type="ARBA" id="ARBA00022833"/>
    </source>
</evidence>
<keyword evidence="15" id="KW-1185">Reference proteome</keyword>
<dbReference type="Proteomes" id="UP001162483">
    <property type="component" value="Unassembled WGS sequence"/>
</dbReference>
<evidence type="ECO:0000259" key="12">
    <source>
        <dbReference type="PROSITE" id="PS50097"/>
    </source>
</evidence>
<dbReference type="Pfam" id="PF13912">
    <property type="entry name" value="zf-C2H2_6"/>
    <property type="match status" value="1"/>
</dbReference>
<evidence type="ECO:0000259" key="13">
    <source>
        <dbReference type="PROSITE" id="PS50157"/>
    </source>
</evidence>
<dbReference type="Pfam" id="PF00096">
    <property type="entry name" value="zf-C2H2"/>
    <property type="match status" value="5"/>
</dbReference>
<gene>
    <name evidence="14" type="ORF">SPARVUS_LOCUS7320548</name>
</gene>
<feature type="domain" description="BTB" evidence="12">
    <location>
        <begin position="42"/>
        <end position="108"/>
    </location>
</feature>
<evidence type="ECO:0000256" key="8">
    <source>
        <dbReference type="ARBA" id="ARBA00023163"/>
    </source>
</evidence>
<dbReference type="SMART" id="SM00225">
    <property type="entry name" value="BTB"/>
    <property type="match status" value="1"/>
</dbReference>
<name>A0ABN9DH19_9NEOB</name>
<keyword evidence="6" id="KW-0805">Transcription regulation</keyword>
<feature type="region of interest" description="Disordered" evidence="11">
    <location>
        <begin position="135"/>
        <end position="195"/>
    </location>
</feature>
<evidence type="ECO:0000256" key="6">
    <source>
        <dbReference type="ARBA" id="ARBA00023015"/>
    </source>
</evidence>
<comment type="caution">
    <text evidence="14">The sequence shown here is derived from an EMBL/GenBank/DDBJ whole genome shotgun (WGS) entry which is preliminary data.</text>
</comment>
<proteinExistence type="predicted"/>
<dbReference type="InterPro" id="IPR000210">
    <property type="entry name" value="BTB/POZ_dom"/>
</dbReference>
<dbReference type="SUPFAM" id="SSF57667">
    <property type="entry name" value="beta-beta-alpha zinc fingers"/>
    <property type="match status" value="4"/>
</dbReference>
<evidence type="ECO:0000256" key="2">
    <source>
        <dbReference type="ARBA" id="ARBA00022723"/>
    </source>
</evidence>
<feature type="domain" description="C2H2-type" evidence="13">
    <location>
        <begin position="471"/>
        <end position="498"/>
    </location>
</feature>
<keyword evidence="9" id="KW-0539">Nucleus</keyword>
<dbReference type="Gene3D" id="3.30.710.10">
    <property type="entry name" value="Potassium Channel Kv1.1, Chain A"/>
    <property type="match status" value="1"/>
</dbReference>
<feature type="domain" description="C2H2-type" evidence="13">
    <location>
        <begin position="303"/>
        <end position="330"/>
    </location>
</feature>
<dbReference type="PROSITE" id="PS50157">
    <property type="entry name" value="ZINC_FINGER_C2H2_2"/>
    <property type="match status" value="8"/>
</dbReference>
<dbReference type="InterPro" id="IPR036236">
    <property type="entry name" value="Znf_C2H2_sf"/>
</dbReference>
<evidence type="ECO:0000313" key="14">
    <source>
        <dbReference type="EMBL" id="CAI9571883.1"/>
    </source>
</evidence>
<evidence type="ECO:0000256" key="3">
    <source>
        <dbReference type="ARBA" id="ARBA00022737"/>
    </source>
</evidence>
<evidence type="ECO:0000256" key="11">
    <source>
        <dbReference type="SAM" id="MobiDB-lite"/>
    </source>
</evidence>
<dbReference type="SUPFAM" id="SSF54695">
    <property type="entry name" value="POZ domain"/>
    <property type="match status" value="1"/>
</dbReference>
<evidence type="ECO:0000313" key="15">
    <source>
        <dbReference type="Proteomes" id="UP001162483"/>
    </source>
</evidence>
<evidence type="ECO:0000256" key="10">
    <source>
        <dbReference type="PROSITE-ProRule" id="PRU00042"/>
    </source>
</evidence>
<dbReference type="InterPro" id="IPR011333">
    <property type="entry name" value="SKP1/BTB/POZ_sf"/>
</dbReference>
<dbReference type="PANTHER" id="PTHR46105:SF5">
    <property type="entry name" value="ZINC FINGER AND BTB DOMAIN-CONTAINING PROTEIN 44 ISOFORM X1"/>
    <property type="match status" value="1"/>
</dbReference>